<name>A0AA86HZW3_PRIMG</name>
<dbReference type="EMBL" id="CP022674">
    <property type="protein sequence ID" value="AXI29315.1"/>
    <property type="molecule type" value="Genomic_DNA"/>
</dbReference>
<accession>A0AA86HZW3</accession>
<keyword evidence="1" id="KW-0472">Membrane</keyword>
<dbReference type="Proteomes" id="UP000253834">
    <property type="component" value="Chromosome"/>
</dbReference>
<dbReference type="AlphaFoldDB" id="A0AA86HZW3"/>
<evidence type="ECO:0000313" key="2">
    <source>
        <dbReference type="EMBL" id="AXI29315.1"/>
    </source>
</evidence>
<protein>
    <submittedName>
        <fullName evidence="2">Uncharacterized protein</fullName>
    </submittedName>
</protein>
<keyword evidence="1" id="KW-0812">Transmembrane</keyword>
<feature type="transmembrane region" description="Helical" evidence="1">
    <location>
        <begin position="7"/>
        <end position="27"/>
    </location>
</feature>
<feature type="transmembrane region" description="Helical" evidence="1">
    <location>
        <begin position="73"/>
        <end position="95"/>
    </location>
</feature>
<evidence type="ECO:0000256" key="1">
    <source>
        <dbReference type="SAM" id="Phobius"/>
    </source>
</evidence>
<keyword evidence="1" id="KW-1133">Transmembrane helix</keyword>
<organism evidence="2 3">
    <name type="scientific">Priestia megaterium</name>
    <name type="common">Bacillus megaterium</name>
    <dbReference type="NCBI Taxonomy" id="1404"/>
    <lineage>
        <taxon>Bacteria</taxon>
        <taxon>Bacillati</taxon>
        <taxon>Bacillota</taxon>
        <taxon>Bacilli</taxon>
        <taxon>Bacillales</taxon>
        <taxon>Bacillaceae</taxon>
        <taxon>Priestia</taxon>
    </lineage>
</organism>
<sequence>MFKSLSSVTYLILFVLFTFLFLHEFLFMPFLFNFSILEYIHLGWLGFWSIFLAIIFLGLFLRKAYNLNTKKTLLIIGGSILLVFVMLLILLLSVAGQL</sequence>
<evidence type="ECO:0000313" key="3">
    <source>
        <dbReference type="Proteomes" id="UP000253834"/>
    </source>
</evidence>
<gene>
    <name evidence="2" type="ORF">CIB87_09935</name>
</gene>
<reference evidence="2 3" key="1">
    <citation type="submission" date="2017-07" db="EMBL/GenBank/DDBJ databases">
        <title>Isolation and development of strain Bacillus megaterium SR7 for enhanced growth and metabolite production under supercritical carbon dioxide.</title>
        <authorList>
            <person name="Freedman A.J.E."/>
            <person name="Peet K.C."/>
            <person name="Boock J.T."/>
            <person name="Penn K."/>
            <person name="Prather K.L.J."/>
            <person name="Thompson J.R."/>
        </authorList>
    </citation>
    <scope>NUCLEOTIDE SEQUENCE [LARGE SCALE GENOMIC DNA]</scope>
    <source>
        <strain evidence="2 3">SR7</strain>
    </source>
</reference>
<feature type="transmembrane region" description="Helical" evidence="1">
    <location>
        <begin position="39"/>
        <end position="61"/>
    </location>
</feature>
<proteinExistence type="predicted"/>